<keyword evidence="2 9" id="KW-0808">Transferase</keyword>
<dbReference type="AlphaFoldDB" id="A0A5C7F2X8"/>
<dbReference type="GO" id="GO:0103068">
    <property type="term" value="F:leukotriene C4 gamma-glutamyl transferase activity"/>
    <property type="evidence" value="ECO:0007669"/>
    <property type="project" value="UniProtKB-EC"/>
</dbReference>
<evidence type="ECO:0000256" key="5">
    <source>
        <dbReference type="ARBA" id="ARBA00023145"/>
    </source>
</evidence>
<keyword evidence="9" id="KW-0012">Acyltransferase</keyword>
<evidence type="ECO:0000256" key="4">
    <source>
        <dbReference type="ARBA" id="ARBA00022801"/>
    </source>
</evidence>
<reference evidence="9 10" key="1">
    <citation type="submission" date="2024-01" db="EMBL/GenBank/DDBJ databases">
        <title>Complete Genome Sequence of Alkalicoccus halolimnae BZ-SZ-XJ29T, a Moderately Halophilic Bacterium Isolated from a Salt Lake.</title>
        <authorList>
            <person name="Zhao B."/>
        </authorList>
    </citation>
    <scope>NUCLEOTIDE SEQUENCE [LARGE SCALE GENOMIC DNA]</scope>
    <source>
        <strain evidence="9 10">BZ-SZ-XJ29</strain>
    </source>
</reference>
<dbReference type="Pfam" id="PF00395">
    <property type="entry name" value="SLH"/>
    <property type="match status" value="6"/>
</dbReference>
<keyword evidence="5" id="KW-0865">Zymogen</keyword>
<dbReference type="InterPro" id="IPR001119">
    <property type="entry name" value="SLH_dom"/>
</dbReference>
<dbReference type="EC" id="2.3.2.2" evidence="9"/>
<proteinExistence type="inferred from homology"/>
<feature type="domain" description="SLH" evidence="8">
    <location>
        <begin position="1194"/>
        <end position="1251"/>
    </location>
</feature>
<dbReference type="GO" id="GO:0016787">
    <property type="term" value="F:hydrolase activity"/>
    <property type="evidence" value="ECO:0007669"/>
    <property type="project" value="UniProtKB-KW"/>
</dbReference>
<comment type="similarity">
    <text evidence="1">Belongs to the gamma-glutamyltransferase family.</text>
</comment>
<keyword evidence="3 7" id="KW-0732">Signal</keyword>
<dbReference type="InterPro" id="IPR029055">
    <property type="entry name" value="Ntn_hydrolases_N"/>
</dbReference>
<dbReference type="PANTHER" id="PTHR43199">
    <property type="entry name" value="GLUTATHIONE HYDROLASE"/>
    <property type="match status" value="1"/>
</dbReference>
<sequence length="1251" mass="134932">MILNRSGPAGLALLLLSTAVASPAEVSAQPVKEQDSTVTGYGGAVASEDPEASRAGMEILDQGGNAVDAAIATAAAQGVTRPFSGGIGGGGMMLIHLEGEDEPIAIDSRSAASGSFNETTYTDPDSGLIYPAAMRISSGSAFAVPGTVKNWETALEDYGTMTMEEVLAPAVAIAENGFTVDDNFVREARQNADRFSLFTSTSEIYLDENGNPPEAGDIIRNSDLAETYRMIGEKGAAAFYEGDIAEAIVDTVNDPPLTADPDYRSVSTLWETDKGMLEGELTMNDLSSYETNTYSATHSTYRDYDVYGAPPSSSGGITVGESLEIMNGFDIGSSKTDGYHHFMEATRLAVADRREYIGDPAFTDIPMTGMLSKGFAEERRQLIDSDQAALGQIAFGNPWPYEENPNRSPDSPSSDNSFSYDFSGENGSNWDQFKFHRLDTGPSSSPDDASFTINNNTGVFSVHERKDGRGSAYGRATANMQTFANPELNTSFQLSETGSDQRLRLWLQGDVWRSGSSIPENGYGLEINAQTEEASLLRAKDSSFRTIARFDYPLDTHKHNVRFVVDGNDLKFNLWSDADSEPDEWTGYHSLAGSDRLSYGEGKFLLSAINFDGSSSQDITFDEILIDEWEAGSDEPAVPASIQSFTAPEEPENTTSIEEEEQMIDEEQLREQEAEQETLEADESTIHLSVTDKDGNVAGYTTTIVSIGGNGMVVPNHGFLLNNALYGRTPGGDPSHPNYPRPGMRSLSSMSPTLLMKDGNPELTVGAPGSDTILTTVLQLIISSVDFDMPLPEAFREPRVSQRNNFDSRANYEARYWNTEFESMKEEWEAMGHRFTPSNAVQGIGAATGIEFLGDGIVRPVTEETRRGGGSAVVQSEEPMGPPAAFPDIQGHWAQEEIEAMVESGIIEGRSPSEFAPNADVTRAEFATLVTRAFNLEHHAAGEQEFDDVAEGAWYAPFIDAAASSGIINGYETAEGLFFGPGEEITREEMAAMIVRAVEMEMELEAASVSFTDEENIAPWAKEEVAKAAGAGLIQGNPDGSFEPKAPASRAQAAIVFFRALELTNVPAAFPDIEGHWAEREIGLMVETGVIEGRSAEEFAPNDDVTRAEFATLITRAFNLEVHAAGSTQFEDVADGSWYAAYVDAASTAGIINGYETADGLFFRPAEVITREEMAAMLVRAVEISTGEALERSELSFTDSSEIAPWAEKEVGKAAAAGLIQGNPQGAFQPKASASRAESAVVFHRSLGRNN</sequence>
<dbReference type="InterPro" id="IPR051792">
    <property type="entry name" value="GGT_bact"/>
</dbReference>
<feature type="domain" description="SLH" evidence="8">
    <location>
        <begin position="942"/>
        <end position="1008"/>
    </location>
</feature>
<feature type="region of interest" description="Disordered" evidence="6">
    <location>
        <begin position="433"/>
        <end position="452"/>
    </location>
</feature>
<feature type="domain" description="SLH" evidence="8">
    <location>
        <begin position="881"/>
        <end position="941"/>
    </location>
</feature>
<dbReference type="OrthoDB" id="9781342at2"/>
<feature type="compositionally biased region" description="Polar residues" evidence="6">
    <location>
        <begin position="441"/>
        <end position="452"/>
    </location>
</feature>
<organism evidence="9 10">
    <name type="scientific">Alkalicoccus halolimnae</name>
    <dbReference type="NCBI Taxonomy" id="1667239"/>
    <lineage>
        <taxon>Bacteria</taxon>
        <taxon>Bacillati</taxon>
        <taxon>Bacillota</taxon>
        <taxon>Bacilli</taxon>
        <taxon>Bacillales</taxon>
        <taxon>Bacillaceae</taxon>
        <taxon>Alkalicoccus</taxon>
    </lineage>
</organism>
<dbReference type="Proteomes" id="UP000321816">
    <property type="component" value="Chromosome"/>
</dbReference>
<evidence type="ECO:0000313" key="10">
    <source>
        <dbReference type="Proteomes" id="UP000321816"/>
    </source>
</evidence>
<protein>
    <submittedName>
        <fullName evidence="9">Gamma-glutamyltransferase</fullName>
        <ecNumber evidence="9">2.3.2.2</ecNumber>
    </submittedName>
</protein>
<keyword evidence="10" id="KW-1185">Reference proteome</keyword>
<dbReference type="InterPro" id="IPR043138">
    <property type="entry name" value="GGT_lsub"/>
</dbReference>
<evidence type="ECO:0000259" key="8">
    <source>
        <dbReference type="PROSITE" id="PS51272"/>
    </source>
</evidence>
<keyword evidence="4" id="KW-0378">Hydrolase</keyword>
<feature type="signal peptide" evidence="7">
    <location>
        <begin position="1"/>
        <end position="28"/>
    </location>
</feature>
<dbReference type="RefSeq" id="WP_147804251.1">
    <property type="nucleotide sequence ID" value="NZ_CP144914.1"/>
</dbReference>
<dbReference type="SUPFAM" id="SSF56235">
    <property type="entry name" value="N-terminal nucleophile aminohydrolases (Ntn hydrolases)"/>
    <property type="match status" value="2"/>
</dbReference>
<feature type="domain" description="SLH" evidence="8">
    <location>
        <begin position="1126"/>
        <end position="1192"/>
    </location>
</feature>
<dbReference type="KEGG" id="ahal:FTX54_001365"/>
<feature type="domain" description="SLH" evidence="8">
    <location>
        <begin position="1009"/>
        <end position="1064"/>
    </location>
</feature>
<gene>
    <name evidence="9" type="ORF">FTX54_001365</name>
</gene>
<evidence type="ECO:0000256" key="3">
    <source>
        <dbReference type="ARBA" id="ARBA00022729"/>
    </source>
</evidence>
<dbReference type="Pfam" id="PF01019">
    <property type="entry name" value="G_glu_transpept"/>
    <property type="match status" value="2"/>
</dbReference>
<name>A0A5C7F2X8_9BACI</name>
<dbReference type="PROSITE" id="PS51272">
    <property type="entry name" value="SLH"/>
    <property type="match status" value="6"/>
</dbReference>
<accession>A0A5C7F2X8</accession>
<feature type="domain" description="SLH" evidence="8">
    <location>
        <begin position="1065"/>
        <end position="1125"/>
    </location>
</feature>
<evidence type="ECO:0000256" key="7">
    <source>
        <dbReference type="SAM" id="SignalP"/>
    </source>
</evidence>
<dbReference type="InterPro" id="IPR043137">
    <property type="entry name" value="GGT_ssub_C"/>
</dbReference>
<feature type="region of interest" description="Disordered" evidence="6">
    <location>
        <begin position="396"/>
        <end position="421"/>
    </location>
</feature>
<dbReference type="EMBL" id="CP144914">
    <property type="protein sequence ID" value="WWD80242.1"/>
    <property type="molecule type" value="Genomic_DNA"/>
</dbReference>
<evidence type="ECO:0000256" key="2">
    <source>
        <dbReference type="ARBA" id="ARBA00022679"/>
    </source>
</evidence>
<dbReference type="Gene3D" id="3.60.20.40">
    <property type="match status" value="1"/>
</dbReference>
<dbReference type="PRINTS" id="PR01210">
    <property type="entry name" value="GGTRANSPTASE"/>
</dbReference>
<feature type="chain" id="PRO_5044096785" evidence="7">
    <location>
        <begin position="29"/>
        <end position="1251"/>
    </location>
</feature>
<evidence type="ECO:0000256" key="1">
    <source>
        <dbReference type="ARBA" id="ARBA00009381"/>
    </source>
</evidence>
<evidence type="ECO:0000313" key="9">
    <source>
        <dbReference type="EMBL" id="WWD80242.1"/>
    </source>
</evidence>
<dbReference type="Gene3D" id="1.10.246.130">
    <property type="match status" value="1"/>
</dbReference>
<feature type="compositionally biased region" description="Low complexity" evidence="6">
    <location>
        <begin position="406"/>
        <end position="421"/>
    </location>
</feature>
<feature type="compositionally biased region" description="Acidic residues" evidence="6">
    <location>
        <begin position="649"/>
        <end position="665"/>
    </location>
</feature>
<evidence type="ECO:0000256" key="6">
    <source>
        <dbReference type="SAM" id="MobiDB-lite"/>
    </source>
</evidence>
<dbReference type="PANTHER" id="PTHR43199:SF1">
    <property type="entry name" value="GLUTATHIONE HYDROLASE PROENZYME"/>
    <property type="match status" value="1"/>
</dbReference>
<feature type="region of interest" description="Disordered" evidence="6">
    <location>
        <begin position="642"/>
        <end position="665"/>
    </location>
</feature>